<dbReference type="InterPro" id="IPR011010">
    <property type="entry name" value="DNA_brk_join_enz"/>
</dbReference>
<dbReference type="RefSeq" id="WP_273632825.1">
    <property type="nucleotide sequence ID" value="NZ_CP117167.1"/>
</dbReference>
<evidence type="ECO:0000313" key="3">
    <source>
        <dbReference type="EMBL" id="WCT14358.1"/>
    </source>
</evidence>
<protein>
    <submittedName>
        <fullName evidence="3">Tyrosine-type recombinase/integrase</fullName>
    </submittedName>
</protein>
<name>A0ABY7TDC0_9SPHI</name>
<evidence type="ECO:0000256" key="1">
    <source>
        <dbReference type="ARBA" id="ARBA00023172"/>
    </source>
</evidence>
<evidence type="ECO:0000259" key="2">
    <source>
        <dbReference type="PROSITE" id="PS51898"/>
    </source>
</evidence>
<organism evidence="3 4">
    <name type="scientific">Mucilaginibacter jinjuensis</name>
    <dbReference type="NCBI Taxonomy" id="1176721"/>
    <lineage>
        <taxon>Bacteria</taxon>
        <taxon>Pseudomonadati</taxon>
        <taxon>Bacteroidota</taxon>
        <taxon>Sphingobacteriia</taxon>
        <taxon>Sphingobacteriales</taxon>
        <taxon>Sphingobacteriaceae</taxon>
        <taxon>Mucilaginibacter</taxon>
    </lineage>
</organism>
<dbReference type="Proteomes" id="UP001216139">
    <property type="component" value="Chromosome"/>
</dbReference>
<dbReference type="PROSITE" id="PS51898">
    <property type="entry name" value="TYR_RECOMBINASE"/>
    <property type="match status" value="1"/>
</dbReference>
<dbReference type="Gene3D" id="1.10.443.10">
    <property type="entry name" value="Intergrase catalytic core"/>
    <property type="match status" value="1"/>
</dbReference>
<keyword evidence="1" id="KW-0233">DNA recombination</keyword>
<gene>
    <name evidence="3" type="ORF">PQO05_10480</name>
</gene>
<dbReference type="InterPro" id="IPR002104">
    <property type="entry name" value="Integrase_catalytic"/>
</dbReference>
<feature type="domain" description="Tyr recombinase" evidence="2">
    <location>
        <begin position="1"/>
        <end position="84"/>
    </location>
</feature>
<keyword evidence="4" id="KW-1185">Reference proteome</keyword>
<proteinExistence type="predicted"/>
<accession>A0ABY7TDC0</accession>
<reference evidence="3 4" key="1">
    <citation type="submission" date="2023-02" db="EMBL/GenBank/DDBJ databases">
        <title>Genome sequence of Mucilaginibacter jinjuensis strain KACC 16571.</title>
        <authorList>
            <person name="Kim S."/>
            <person name="Heo J."/>
            <person name="Kwon S.-W."/>
        </authorList>
    </citation>
    <scope>NUCLEOTIDE SEQUENCE [LARGE SCALE GENOMIC DNA]</scope>
    <source>
        <strain evidence="3 4">KACC 16571</strain>
    </source>
</reference>
<dbReference type="EMBL" id="CP117167">
    <property type="protein sequence ID" value="WCT14358.1"/>
    <property type="molecule type" value="Genomic_DNA"/>
</dbReference>
<dbReference type="Pfam" id="PF00589">
    <property type="entry name" value="Phage_integrase"/>
    <property type="match status" value="1"/>
</dbReference>
<sequence>MLPVISNQKLNASLKELGTEIGTSKHLTHHAARKTFASTVLINNDVPIEVASFLLGHTKVSTIEEFYAKVQLERVTKHLAKIADPPIHPAK</sequence>
<dbReference type="InterPro" id="IPR013762">
    <property type="entry name" value="Integrase-like_cat_sf"/>
</dbReference>
<dbReference type="SUPFAM" id="SSF56349">
    <property type="entry name" value="DNA breaking-rejoining enzymes"/>
    <property type="match status" value="1"/>
</dbReference>
<evidence type="ECO:0000313" key="4">
    <source>
        <dbReference type="Proteomes" id="UP001216139"/>
    </source>
</evidence>